<keyword evidence="2" id="KW-1133">Transmembrane helix</keyword>
<feature type="transmembrane region" description="Helical" evidence="2">
    <location>
        <begin position="204"/>
        <end position="225"/>
    </location>
</feature>
<dbReference type="Proteomes" id="UP000664521">
    <property type="component" value="Unassembled WGS sequence"/>
</dbReference>
<proteinExistence type="predicted"/>
<feature type="region of interest" description="Disordered" evidence="1">
    <location>
        <begin position="137"/>
        <end position="166"/>
    </location>
</feature>
<feature type="signal peptide" evidence="3">
    <location>
        <begin position="1"/>
        <end position="16"/>
    </location>
</feature>
<feature type="transmembrane region" description="Helical" evidence="2">
    <location>
        <begin position="389"/>
        <end position="410"/>
    </location>
</feature>
<dbReference type="EMBL" id="CAJPDS010000030">
    <property type="protein sequence ID" value="CAF9922422.1"/>
    <property type="molecule type" value="Genomic_DNA"/>
</dbReference>
<reference evidence="4" key="1">
    <citation type="submission" date="2021-03" db="EMBL/GenBank/DDBJ databases">
        <authorList>
            <person name="Tagirdzhanova G."/>
        </authorList>
    </citation>
    <scope>NUCLEOTIDE SEQUENCE</scope>
</reference>
<organism evidence="4 5">
    <name type="scientific">Heterodermia speciosa</name>
    <dbReference type="NCBI Taxonomy" id="116794"/>
    <lineage>
        <taxon>Eukaryota</taxon>
        <taxon>Fungi</taxon>
        <taxon>Dikarya</taxon>
        <taxon>Ascomycota</taxon>
        <taxon>Pezizomycotina</taxon>
        <taxon>Lecanoromycetes</taxon>
        <taxon>OSLEUM clade</taxon>
        <taxon>Lecanoromycetidae</taxon>
        <taxon>Caliciales</taxon>
        <taxon>Physciaceae</taxon>
        <taxon>Heterodermia</taxon>
    </lineage>
</organism>
<keyword evidence="3" id="KW-0732">Signal</keyword>
<protein>
    <submittedName>
        <fullName evidence="4">Uncharacterized protein</fullName>
    </submittedName>
</protein>
<name>A0A8H3FBW0_9LECA</name>
<feature type="chain" id="PRO_5034447050" evidence="3">
    <location>
        <begin position="17"/>
        <end position="457"/>
    </location>
</feature>
<accession>A0A8H3FBW0</accession>
<keyword evidence="2" id="KW-0812">Transmembrane</keyword>
<feature type="transmembrane region" description="Helical" evidence="2">
    <location>
        <begin position="351"/>
        <end position="369"/>
    </location>
</feature>
<gene>
    <name evidence="4" type="ORF">HETSPECPRED_005065</name>
</gene>
<dbReference type="AlphaFoldDB" id="A0A8H3FBW0"/>
<evidence type="ECO:0000313" key="5">
    <source>
        <dbReference type="Proteomes" id="UP000664521"/>
    </source>
</evidence>
<evidence type="ECO:0000313" key="4">
    <source>
        <dbReference type="EMBL" id="CAF9922422.1"/>
    </source>
</evidence>
<comment type="caution">
    <text evidence="4">The sequence shown here is derived from an EMBL/GenBank/DDBJ whole genome shotgun (WGS) entry which is preliminary data.</text>
</comment>
<evidence type="ECO:0000256" key="1">
    <source>
        <dbReference type="SAM" id="MobiDB-lite"/>
    </source>
</evidence>
<evidence type="ECO:0000256" key="2">
    <source>
        <dbReference type="SAM" id="Phobius"/>
    </source>
</evidence>
<keyword evidence="2" id="KW-0472">Membrane</keyword>
<feature type="transmembrane region" description="Helical" evidence="2">
    <location>
        <begin position="422"/>
        <end position="443"/>
    </location>
</feature>
<sequence length="457" mass="50276">MTLLALFLPTAGLVNGLDAILRHAATRGSPLQQAKWAGALCEVVRSDLWKPRAGDSARGVELPIGQDCQDPSKRSSIARFSIPTSMVSVRHNPGYGRMLFRPNYSKFKFFGQHVHGSCYLSDEYRLAVIPTHGTVSTFEEKEDENTREASPIQPDPSGHHRPRSSVKSDISSSYNFSKGIAALFQTIYATVTLVKTRGDQIQRYGYAAFGFTVAPYLVMSIVNLLGTLLTPDYSAIYLIESDIMKEAIKRGCYFKGTVGILDYDMPSIHSCDVSFESNDGDPDQLLIQRNCPDSGADNVVDATRVPQADESGDSEQESTNVTLDKVLVAAGCCDLPDPDIFWDNFRKISKLYLPAIIIGLISVIINGIMSRFDAGHSSDAERAWTMVWLAFGIVYGVLSHALLSWLVYAVGESHVERDKVVVWRFFIPALSVLLIPGIGGFVVVGKMLLEYGNCILK</sequence>
<keyword evidence="5" id="KW-1185">Reference proteome</keyword>
<evidence type="ECO:0000256" key="3">
    <source>
        <dbReference type="SAM" id="SignalP"/>
    </source>
</evidence>
<dbReference type="OrthoDB" id="5406607at2759"/>